<dbReference type="InterPro" id="IPR029060">
    <property type="entry name" value="PIN-like_dom_sf"/>
</dbReference>
<dbReference type="SUPFAM" id="SSF88723">
    <property type="entry name" value="PIN domain-like"/>
    <property type="match status" value="1"/>
</dbReference>
<dbReference type="InterPro" id="IPR041120">
    <property type="entry name" value="PIN_9"/>
</dbReference>
<dbReference type="Pfam" id="PF18477">
    <property type="entry name" value="PIN_9"/>
    <property type="match status" value="1"/>
</dbReference>
<keyword evidence="3" id="KW-1185">Reference proteome</keyword>
<gene>
    <name evidence="2" type="ordered locus">VMUT_1569</name>
</gene>
<proteinExistence type="predicted"/>
<evidence type="ECO:0000313" key="3">
    <source>
        <dbReference type="Proteomes" id="UP000007485"/>
    </source>
</evidence>
<dbReference type="Proteomes" id="UP000007485">
    <property type="component" value="Chromosome"/>
</dbReference>
<dbReference type="HOGENOM" id="CLU_2115613_0_0_2"/>
<dbReference type="AlphaFoldDB" id="F0QTY7"/>
<evidence type="ECO:0000313" key="2">
    <source>
        <dbReference type="EMBL" id="ADY01773.1"/>
    </source>
</evidence>
<organism evidence="2 3">
    <name type="scientific">Vulcanisaeta moutnovskia (strain 768-28)</name>
    <dbReference type="NCBI Taxonomy" id="985053"/>
    <lineage>
        <taxon>Archaea</taxon>
        <taxon>Thermoproteota</taxon>
        <taxon>Thermoprotei</taxon>
        <taxon>Thermoproteales</taxon>
        <taxon>Thermoproteaceae</taxon>
        <taxon>Vulcanisaeta</taxon>
    </lineage>
</organism>
<protein>
    <submittedName>
        <fullName evidence="2">Nucleotide binding protein, PINc</fullName>
    </submittedName>
</protein>
<dbReference type="KEGG" id="vmo:VMUT_1569"/>
<dbReference type="Gene3D" id="3.40.50.1010">
    <property type="entry name" value="5'-nuclease"/>
    <property type="match status" value="1"/>
</dbReference>
<evidence type="ECO:0000259" key="1">
    <source>
        <dbReference type="Pfam" id="PF18477"/>
    </source>
</evidence>
<feature type="domain" description="VapC9 PIN-like" evidence="1">
    <location>
        <begin position="5"/>
        <end position="104"/>
    </location>
</feature>
<dbReference type="eggNOG" id="arCOG04312">
    <property type="taxonomic scope" value="Archaea"/>
</dbReference>
<sequence>MFTEGVRAIDQVLKIINTLVIPVIPYPVFNELVKLSRGRPRTARASSNALNYVINNFSIAKAYGSPDDSVIEVSRAYGCVAVTCDMKLLRRLRNAGVRTIYLRASSGRLEADFE</sequence>
<name>F0QTY7_VULM7</name>
<accession>F0QTY7</accession>
<reference evidence="2 3" key="1">
    <citation type="journal article" date="2011" name="J. Bacteriol.">
        <title>Complete genome sequence of 'Vulcanisaeta moutnovskia' strain 768-28, a novel member of the hyperthermophilic crenarchaeal genus vulcanisaeta.</title>
        <authorList>
            <person name="Gumerov V.M."/>
            <person name="Mardanov A.V."/>
            <person name="Beletsky A.V."/>
            <person name="Prokofeva M.I."/>
            <person name="Bonch-Osmolovskaya E.A."/>
            <person name="Ravin N.V."/>
            <person name="Skryabin K.G."/>
        </authorList>
    </citation>
    <scope>NUCLEOTIDE SEQUENCE [LARGE SCALE GENOMIC DNA]</scope>
    <source>
        <strain evidence="2 3">768-28</strain>
    </source>
</reference>
<dbReference type="EMBL" id="CP002529">
    <property type="protein sequence ID" value="ADY01773.1"/>
    <property type="molecule type" value="Genomic_DNA"/>
</dbReference>
<dbReference type="STRING" id="985053.VMUT_1569"/>